<dbReference type="Proteomes" id="UP000064249">
    <property type="component" value="Unassembled WGS sequence"/>
</dbReference>
<reference evidence="2 3" key="1">
    <citation type="journal article" date="2015" name="MBio">
        <title>Genome-Resolved Metagenomic Analysis Reveals Roles for Candidate Phyla and Other Microbial Community Members in Biogeochemical Transformations in Oil Reservoirs.</title>
        <authorList>
            <person name="Hu P."/>
            <person name="Tom L."/>
            <person name="Singh A."/>
            <person name="Thomas B.C."/>
            <person name="Baker B.J."/>
            <person name="Piceno Y.M."/>
            <person name="Andersen G.L."/>
            <person name="Banfield J.F."/>
        </authorList>
    </citation>
    <scope>NUCLEOTIDE SEQUENCE [LARGE SCALE GENOMIC DNA]</scope>
    <source>
        <strain evidence="2">46_16</strain>
    </source>
</reference>
<proteinExistence type="predicted"/>
<dbReference type="AlphaFoldDB" id="A0A101FYD6"/>
<evidence type="ECO:0008006" key="4">
    <source>
        <dbReference type="Google" id="ProtNLM"/>
    </source>
</evidence>
<accession>A0A101FYD6</accession>
<evidence type="ECO:0000313" key="2">
    <source>
        <dbReference type="EMBL" id="KUK46671.1"/>
    </source>
</evidence>
<feature type="coiled-coil region" evidence="1">
    <location>
        <begin position="48"/>
        <end position="75"/>
    </location>
</feature>
<keyword evidence="1" id="KW-0175">Coiled coil</keyword>
<organism evidence="2 3">
    <name type="scientific">Anaerolinea thermophila</name>
    <dbReference type="NCBI Taxonomy" id="167964"/>
    <lineage>
        <taxon>Bacteria</taxon>
        <taxon>Bacillati</taxon>
        <taxon>Chloroflexota</taxon>
        <taxon>Anaerolineae</taxon>
        <taxon>Anaerolineales</taxon>
        <taxon>Anaerolineaceae</taxon>
        <taxon>Anaerolinea</taxon>
    </lineage>
</organism>
<comment type="caution">
    <text evidence="2">The sequence shown here is derived from an EMBL/GenBank/DDBJ whole genome shotgun (WGS) entry which is preliminary data.</text>
</comment>
<name>A0A101FYD6_9CHLR</name>
<evidence type="ECO:0000313" key="3">
    <source>
        <dbReference type="Proteomes" id="UP000064249"/>
    </source>
</evidence>
<evidence type="ECO:0000256" key="1">
    <source>
        <dbReference type="SAM" id="Coils"/>
    </source>
</evidence>
<protein>
    <recommendedName>
        <fullName evidence="4">ATPase</fullName>
    </recommendedName>
</protein>
<gene>
    <name evidence="2" type="ORF">XD73_0454</name>
</gene>
<dbReference type="EMBL" id="LGFU01000013">
    <property type="protein sequence ID" value="KUK46671.1"/>
    <property type="molecule type" value="Genomic_DNA"/>
</dbReference>
<sequence length="172" mass="19661">MDILHLIDQLEELFNESKAVPLTNDVIIKEDRLLDLIDQMRLSIPEEVKKSQQILNQKERVLAQAQEEATRTINLAREKSVEMVNRDGIVESARLKADQIIRRAEEQSSMIKADADEYAVETLRNLKVELEKILLQVNNGIKALEEDIPLTENKTNSQFVEGYKDISSTSSK</sequence>